<gene>
    <name evidence="2" type="ORF">AMURIS_00924</name>
</gene>
<sequence length="40" mass="4419">MTEAESTEESVKSDRNRRTEQETGTKTGGDKNGSGKRTCR</sequence>
<protein>
    <submittedName>
        <fullName evidence="2">Uncharacterized protein</fullName>
    </submittedName>
</protein>
<feature type="compositionally biased region" description="Basic and acidic residues" evidence="1">
    <location>
        <begin position="9"/>
        <end position="23"/>
    </location>
</feature>
<evidence type="ECO:0000256" key="1">
    <source>
        <dbReference type="SAM" id="MobiDB-lite"/>
    </source>
</evidence>
<dbReference type="AlphaFoldDB" id="A0A2K4ZCM8"/>
<accession>A0A2K4ZCM8</accession>
<reference evidence="2 3" key="1">
    <citation type="submission" date="2018-01" db="EMBL/GenBank/DDBJ databases">
        <authorList>
            <person name="Gaut B.S."/>
            <person name="Morton B.R."/>
            <person name="Clegg M.T."/>
            <person name="Duvall M.R."/>
        </authorList>
    </citation>
    <scope>NUCLEOTIDE SEQUENCE [LARGE SCALE GENOMIC DNA]</scope>
    <source>
        <strain evidence="2">GP69</strain>
    </source>
</reference>
<dbReference type="Proteomes" id="UP000236311">
    <property type="component" value="Unassembled WGS sequence"/>
</dbReference>
<proteinExistence type="predicted"/>
<organism evidence="2 3">
    <name type="scientific">Acetatifactor muris</name>
    <dbReference type="NCBI Taxonomy" id="879566"/>
    <lineage>
        <taxon>Bacteria</taxon>
        <taxon>Bacillati</taxon>
        <taxon>Bacillota</taxon>
        <taxon>Clostridia</taxon>
        <taxon>Lachnospirales</taxon>
        <taxon>Lachnospiraceae</taxon>
        <taxon>Acetatifactor</taxon>
    </lineage>
</organism>
<feature type="region of interest" description="Disordered" evidence="1">
    <location>
        <begin position="1"/>
        <end position="40"/>
    </location>
</feature>
<keyword evidence="3" id="KW-1185">Reference proteome</keyword>
<name>A0A2K4ZCM8_9FIRM</name>
<dbReference type="EMBL" id="OFSM01000004">
    <property type="protein sequence ID" value="SOY28217.1"/>
    <property type="molecule type" value="Genomic_DNA"/>
</dbReference>
<evidence type="ECO:0000313" key="3">
    <source>
        <dbReference type="Proteomes" id="UP000236311"/>
    </source>
</evidence>
<evidence type="ECO:0000313" key="2">
    <source>
        <dbReference type="EMBL" id="SOY28217.1"/>
    </source>
</evidence>